<feature type="compositionally biased region" description="Polar residues" evidence="3">
    <location>
        <begin position="276"/>
        <end position="285"/>
    </location>
</feature>
<proteinExistence type="predicted"/>
<evidence type="ECO:0000259" key="4">
    <source>
        <dbReference type="Pfam" id="PF00588"/>
    </source>
</evidence>
<evidence type="ECO:0000313" key="5">
    <source>
        <dbReference type="EMBL" id="OAE35345.1"/>
    </source>
</evidence>
<feature type="region of interest" description="Disordered" evidence="3">
    <location>
        <begin position="230"/>
        <end position="285"/>
    </location>
</feature>
<evidence type="ECO:0000256" key="2">
    <source>
        <dbReference type="ARBA" id="ARBA00022679"/>
    </source>
</evidence>
<dbReference type="Pfam" id="PF00588">
    <property type="entry name" value="SpoU_methylase"/>
    <property type="match status" value="1"/>
</dbReference>
<organism evidence="5 6">
    <name type="scientific">Marchantia polymorpha subsp. ruderalis</name>
    <dbReference type="NCBI Taxonomy" id="1480154"/>
    <lineage>
        <taxon>Eukaryota</taxon>
        <taxon>Viridiplantae</taxon>
        <taxon>Streptophyta</taxon>
        <taxon>Embryophyta</taxon>
        <taxon>Marchantiophyta</taxon>
        <taxon>Marchantiopsida</taxon>
        <taxon>Marchantiidae</taxon>
        <taxon>Marchantiales</taxon>
        <taxon>Marchantiaceae</taxon>
        <taxon>Marchantia</taxon>
    </lineage>
</organism>
<dbReference type="GO" id="GO:0006396">
    <property type="term" value="P:RNA processing"/>
    <property type="evidence" value="ECO:0007669"/>
    <property type="project" value="InterPro"/>
</dbReference>
<dbReference type="InterPro" id="IPR029028">
    <property type="entry name" value="Alpha/beta_knot_MTases"/>
</dbReference>
<dbReference type="SUPFAM" id="SSF75217">
    <property type="entry name" value="alpha/beta knot"/>
    <property type="match status" value="1"/>
</dbReference>
<keyword evidence="6" id="KW-1185">Reference proteome</keyword>
<feature type="region of interest" description="Disordered" evidence="3">
    <location>
        <begin position="1"/>
        <end position="27"/>
    </location>
</feature>
<dbReference type="GO" id="GO:0032259">
    <property type="term" value="P:methylation"/>
    <property type="evidence" value="ECO:0007669"/>
    <property type="project" value="UniProtKB-KW"/>
</dbReference>
<name>A0A176WS47_MARPO</name>
<dbReference type="InterPro" id="IPR001537">
    <property type="entry name" value="SpoU_MeTrfase"/>
</dbReference>
<dbReference type="InterPro" id="IPR029026">
    <property type="entry name" value="tRNA_m1G_MTases_N"/>
</dbReference>
<protein>
    <recommendedName>
        <fullName evidence="4">tRNA/rRNA methyltransferase SpoU type domain-containing protein</fullName>
    </recommendedName>
</protein>
<dbReference type="AlphaFoldDB" id="A0A176WS47"/>
<gene>
    <name evidence="5" type="ORF">AXG93_3546s1030</name>
</gene>
<dbReference type="GO" id="GO:0003723">
    <property type="term" value="F:RNA binding"/>
    <property type="evidence" value="ECO:0007669"/>
    <property type="project" value="InterPro"/>
</dbReference>
<dbReference type="GO" id="GO:0008173">
    <property type="term" value="F:RNA methyltransferase activity"/>
    <property type="evidence" value="ECO:0007669"/>
    <property type="project" value="InterPro"/>
</dbReference>
<accession>A0A176WS47</accession>
<evidence type="ECO:0000313" key="6">
    <source>
        <dbReference type="Proteomes" id="UP000077202"/>
    </source>
</evidence>
<evidence type="ECO:0000256" key="1">
    <source>
        <dbReference type="ARBA" id="ARBA00022603"/>
    </source>
</evidence>
<reference evidence="5" key="1">
    <citation type="submission" date="2016-03" db="EMBL/GenBank/DDBJ databases">
        <title>Mechanisms controlling the formation of the plant cell surface in tip-growing cells are functionally conserved among land plants.</title>
        <authorList>
            <person name="Honkanen S."/>
            <person name="Jones V.A."/>
            <person name="Morieri G."/>
            <person name="Champion C."/>
            <person name="Hetherington A.J."/>
            <person name="Kelly S."/>
            <person name="Saint-Marcoux D."/>
            <person name="Proust H."/>
            <person name="Prescott H."/>
            <person name="Dolan L."/>
        </authorList>
    </citation>
    <scope>NUCLEOTIDE SEQUENCE [LARGE SCALE GENOMIC DNA]</scope>
    <source>
        <tissue evidence="5">Whole gametophyte</tissue>
    </source>
</reference>
<comment type="caution">
    <text evidence="5">The sequence shown here is derived from an EMBL/GenBank/DDBJ whole genome shotgun (WGS) entry which is preliminary data.</text>
</comment>
<sequence length="285" mass="31156">MTSPQSPSDRLVLKRVQSDAPASPLVGPLRNCPNDRGVCADGESSSGQCSPAEVRESPGNLARFVENKKTESCFESFVIVHNVAKRHNLGTIARSATAFGCLLSLSCYKPPVAIVKALALRHETLGIKQAKDVDICGVEIVEGAQAVNNHPFRRSTAFMLGNEGTGLSKKEMEVCDFFVYIPQCGAGTASLNVTVAGSIVLHHFSVWAGFAERKREGHKFVVSERPVRRTPRNVVGDNPDAVKERRRQRADDGQDVWQLWDAVDEDEGNEAHADNDQSTLNNLYK</sequence>
<keyword evidence="1" id="KW-0489">Methyltransferase</keyword>
<dbReference type="PANTHER" id="PTHR43191:SF7">
    <property type="entry name" value="OBP33PEP LIKE PROTEIN"/>
    <property type="match status" value="1"/>
</dbReference>
<evidence type="ECO:0000256" key="3">
    <source>
        <dbReference type="SAM" id="MobiDB-lite"/>
    </source>
</evidence>
<dbReference type="Proteomes" id="UP000077202">
    <property type="component" value="Unassembled WGS sequence"/>
</dbReference>
<dbReference type="EMBL" id="LVLJ01000183">
    <property type="protein sequence ID" value="OAE35345.1"/>
    <property type="molecule type" value="Genomic_DNA"/>
</dbReference>
<dbReference type="Gene3D" id="3.40.1280.10">
    <property type="match status" value="1"/>
</dbReference>
<keyword evidence="2" id="KW-0808">Transferase</keyword>
<dbReference type="PANTHER" id="PTHR43191">
    <property type="entry name" value="RRNA METHYLTRANSFERASE 3"/>
    <property type="match status" value="1"/>
</dbReference>
<feature type="domain" description="tRNA/rRNA methyltransferase SpoU type" evidence="4">
    <location>
        <begin position="77"/>
        <end position="202"/>
    </location>
</feature>
<dbReference type="InterPro" id="IPR051259">
    <property type="entry name" value="rRNA_Methyltransferase"/>
</dbReference>